<feature type="binding site" evidence="5">
    <location>
        <position position="346"/>
    </location>
    <ligand>
        <name>Ca(2+)</name>
        <dbReference type="ChEBI" id="CHEBI:29108"/>
    </ligand>
</feature>
<dbReference type="Gene3D" id="3.60.20.10">
    <property type="entry name" value="Glutamine Phosphoribosylpyrophosphate, subunit 1, domain 1"/>
    <property type="match status" value="1"/>
</dbReference>
<dbReference type="OrthoDB" id="9759796at2"/>
<keyword evidence="5" id="KW-0479">Metal-binding</keyword>
<dbReference type="InterPro" id="IPR023343">
    <property type="entry name" value="Penicillin_amidase_dom1"/>
</dbReference>
<evidence type="ECO:0000256" key="5">
    <source>
        <dbReference type="PIRSR" id="PIRSR001227-2"/>
    </source>
</evidence>
<dbReference type="InterPro" id="IPR014395">
    <property type="entry name" value="Pen/GL7ACA/AHL_acylase"/>
</dbReference>
<gene>
    <name evidence="6" type="ORF">AWW68_16145</name>
</gene>
<dbReference type="AlphaFoldDB" id="A0A150X608"/>
<dbReference type="Gene3D" id="1.10.1400.10">
    <property type="match status" value="1"/>
</dbReference>
<evidence type="ECO:0000256" key="2">
    <source>
        <dbReference type="ARBA" id="ARBA00022801"/>
    </source>
</evidence>
<dbReference type="GO" id="GO:0016811">
    <property type="term" value="F:hydrolase activity, acting on carbon-nitrogen (but not peptide) bonds, in linear amides"/>
    <property type="evidence" value="ECO:0007669"/>
    <property type="project" value="InterPro"/>
</dbReference>
<organism evidence="6 7">
    <name type="scientific">Roseivirga spongicola</name>
    <dbReference type="NCBI Taxonomy" id="333140"/>
    <lineage>
        <taxon>Bacteria</taxon>
        <taxon>Pseudomonadati</taxon>
        <taxon>Bacteroidota</taxon>
        <taxon>Cytophagia</taxon>
        <taxon>Cytophagales</taxon>
        <taxon>Roseivirgaceae</taxon>
        <taxon>Roseivirga</taxon>
    </lineage>
</organism>
<dbReference type="PIRSF" id="PIRSF001227">
    <property type="entry name" value="Pen_acylase"/>
    <property type="match status" value="1"/>
</dbReference>
<dbReference type="RefSeq" id="WP_068223785.1">
    <property type="nucleotide sequence ID" value="NZ_LRPC01000028.1"/>
</dbReference>
<sequence>MKIFKFVLSLILAIGIFYALNTKFGQIPPLGKFLSPNQGVWQNEITEGEEKAYEINGLSAPVQIHYDDHLIPHIFAQNNTDLYRAQGYVTAQNRLWQLEFQTHASAGRLSEIVGNAALEYDRGQRRKGMVYGAERALENMKKDSEMLGYLEAYRDGINSYIESLSPANYPVEYKLLDYKPEPWTMKKTALLLMYMTDMLAGRDSDLEFTNFVNKYGKERFDFLFPDFFDVNDPIIPKERDWSSWEVSVPEVPASEYMLDSIQKVMEKPHPDNGSNNWAVGPEKSYSGNPILANDPHLQLNLPSIWYVMQLATPEKNTFGATLPGALGIVIGFNNHISWGVTNATRDVKDWFKVKFKDENKDEYWHDDQWKSTTKRVEEIGIRGEATYYDTVVYTHHGPVSYDDTFKGNEEKMGYAMQWTGHLGGNNQRTLIELNAAKNYDEYKEALVHFLAPAQNFIFSSREGDIALWIQGRFPNKWEGQGKFLLDGSNPEHDWQGWIPQEHNAHIKNPERGFVSSANQHPVDESYPYYVFNDGYEMYRNRVINNFFRSKNKFTIQDFKDLHSNNYNLKAAELLPHMLEVMPKEELSKEELAYLEEAGKWNFYNEIDSKGASIWEAWWTRLNRMVWDEVRDSQEAIDAPFVYQTIYLLKNYPDDPFMDIASTPEVETANDLFLASFKEAVKDLNTWKSGLGDYQWGDVKATYAGHLLQALPAFSRFNIPIGGNSGIVNATSKNHGASWRMIVEMSDPPKAFGVYPGGQSGNPGSKFYDDLVDIWAAGEYLELNFMQSAEDQTGVSFTQTLNPKQ</sequence>
<keyword evidence="2" id="KW-0378">Hydrolase</keyword>
<evidence type="ECO:0000256" key="4">
    <source>
        <dbReference type="PIRSR" id="PIRSR001227-1"/>
    </source>
</evidence>
<dbReference type="InterPro" id="IPR029055">
    <property type="entry name" value="Ntn_hydrolases_N"/>
</dbReference>
<keyword evidence="3" id="KW-0865">Zymogen</keyword>
<name>A0A150X608_9BACT</name>
<keyword evidence="7" id="KW-1185">Reference proteome</keyword>
<comment type="cofactor">
    <cofactor evidence="5">
        <name>Ca(2+)</name>
        <dbReference type="ChEBI" id="CHEBI:29108"/>
    </cofactor>
    <text evidence="5">Binds 1 Ca(2+) ion per dimer.</text>
</comment>
<dbReference type="InterPro" id="IPR043146">
    <property type="entry name" value="Penicillin_amidase_N_B-knob"/>
</dbReference>
<dbReference type="InterPro" id="IPR043147">
    <property type="entry name" value="Penicillin_amidase_A-knob"/>
</dbReference>
<dbReference type="Pfam" id="PF01804">
    <property type="entry name" value="Penicil_amidase"/>
    <property type="match status" value="1"/>
</dbReference>
<dbReference type="PANTHER" id="PTHR34218">
    <property type="entry name" value="PEPTIDASE S45 PENICILLIN AMIDASE"/>
    <property type="match status" value="1"/>
</dbReference>
<dbReference type="Proteomes" id="UP000075606">
    <property type="component" value="Unassembled WGS sequence"/>
</dbReference>
<reference evidence="6 7" key="1">
    <citation type="submission" date="2016-01" db="EMBL/GenBank/DDBJ databases">
        <title>Genome sequencing of Roseivirga spongicola UST030701-084.</title>
        <authorList>
            <person name="Selvaratnam C."/>
            <person name="Thevarajoo S."/>
            <person name="Goh K.M."/>
            <person name="Ee R."/>
            <person name="Chan K.-G."/>
            <person name="Chong C.S."/>
        </authorList>
    </citation>
    <scope>NUCLEOTIDE SEQUENCE [LARGE SCALE GENOMIC DNA]</scope>
    <source>
        <strain evidence="6 7">UST030701-084</strain>
    </source>
</reference>
<feature type="active site" description="Nucleophile" evidence="4">
    <location>
        <position position="274"/>
    </location>
</feature>
<accession>A0A150X608</accession>
<dbReference type="GO" id="GO:0046872">
    <property type="term" value="F:metal ion binding"/>
    <property type="evidence" value="ECO:0007669"/>
    <property type="project" value="UniProtKB-KW"/>
</dbReference>
<evidence type="ECO:0000256" key="3">
    <source>
        <dbReference type="ARBA" id="ARBA00023145"/>
    </source>
</evidence>
<evidence type="ECO:0000313" key="6">
    <source>
        <dbReference type="EMBL" id="KYG74179.1"/>
    </source>
</evidence>
<comment type="caution">
    <text evidence="6">The sequence shown here is derived from an EMBL/GenBank/DDBJ whole genome shotgun (WGS) entry which is preliminary data.</text>
</comment>
<protein>
    <submittedName>
        <fullName evidence="6">Penicillin acylase</fullName>
    </submittedName>
</protein>
<dbReference type="STRING" id="333140.AWW68_16145"/>
<evidence type="ECO:0000256" key="1">
    <source>
        <dbReference type="ARBA" id="ARBA00006586"/>
    </source>
</evidence>
<comment type="similarity">
    <text evidence="1">Belongs to the peptidase S45 family.</text>
</comment>
<proteinExistence type="inferred from homology"/>
<dbReference type="InterPro" id="IPR002692">
    <property type="entry name" value="S45"/>
</dbReference>
<keyword evidence="5" id="KW-0106">Calcium</keyword>
<dbReference type="SUPFAM" id="SSF56235">
    <property type="entry name" value="N-terminal nucleophile aminohydrolases (Ntn hydrolases)"/>
    <property type="match status" value="1"/>
</dbReference>
<dbReference type="Gene3D" id="1.10.439.10">
    <property type="entry name" value="Penicillin Amidohydrolase, domain 1"/>
    <property type="match status" value="1"/>
</dbReference>
<dbReference type="GO" id="GO:0017000">
    <property type="term" value="P:antibiotic biosynthetic process"/>
    <property type="evidence" value="ECO:0007669"/>
    <property type="project" value="InterPro"/>
</dbReference>
<dbReference type="EMBL" id="LRPC01000028">
    <property type="protein sequence ID" value="KYG74179.1"/>
    <property type="molecule type" value="Genomic_DNA"/>
</dbReference>
<feature type="binding site" evidence="5">
    <location>
        <position position="349"/>
    </location>
    <ligand>
        <name>Ca(2+)</name>
        <dbReference type="ChEBI" id="CHEBI:29108"/>
    </ligand>
</feature>
<evidence type="ECO:0000313" key="7">
    <source>
        <dbReference type="Proteomes" id="UP000075606"/>
    </source>
</evidence>
<dbReference type="PANTHER" id="PTHR34218:SF4">
    <property type="entry name" value="ACYL-HOMOSERINE LACTONE ACYLASE QUIP"/>
    <property type="match status" value="1"/>
</dbReference>
<dbReference type="Gene3D" id="2.30.120.10">
    <property type="match status" value="1"/>
</dbReference>
<dbReference type="CDD" id="cd03747">
    <property type="entry name" value="Ntn_PGA_like"/>
    <property type="match status" value="1"/>
</dbReference>